<dbReference type="SUPFAM" id="SSF54928">
    <property type="entry name" value="RNA-binding domain, RBD"/>
    <property type="match status" value="1"/>
</dbReference>
<dbReference type="InterPro" id="IPR000504">
    <property type="entry name" value="RRM_dom"/>
</dbReference>
<feature type="region of interest" description="Disordered" evidence="3">
    <location>
        <begin position="78"/>
        <end position="173"/>
    </location>
</feature>
<protein>
    <recommendedName>
        <fullName evidence="4">RRM domain-containing protein</fullName>
    </recommendedName>
</protein>
<dbReference type="OrthoDB" id="439808at2759"/>
<keyword evidence="1 2" id="KW-0694">RNA-binding</keyword>
<dbReference type="SMART" id="SM00360">
    <property type="entry name" value="RRM"/>
    <property type="match status" value="1"/>
</dbReference>
<feature type="domain" description="RRM" evidence="4">
    <location>
        <begin position="2"/>
        <end position="88"/>
    </location>
</feature>
<dbReference type="STRING" id="356882.A0A423WSW6"/>
<dbReference type="PROSITE" id="PS50102">
    <property type="entry name" value="RRM"/>
    <property type="match status" value="1"/>
</dbReference>
<dbReference type="InterPro" id="IPR052462">
    <property type="entry name" value="SLIRP/GR-RBP-like"/>
</dbReference>
<comment type="caution">
    <text evidence="5">The sequence shown here is derived from an EMBL/GenBank/DDBJ whole genome shotgun (WGS) entry which is preliminary data.</text>
</comment>
<dbReference type="Gene3D" id="3.30.70.330">
    <property type="match status" value="1"/>
</dbReference>
<evidence type="ECO:0000259" key="4">
    <source>
        <dbReference type="PROSITE" id="PS50102"/>
    </source>
</evidence>
<evidence type="ECO:0000256" key="2">
    <source>
        <dbReference type="PROSITE-ProRule" id="PRU00176"/>
    </source>
</evidence>
<dbReference type="Pfam" id="PF00076">
    <property type="entry name" value="RRM_1"/>
    <property type="match status" value="1"/>
</dbReference>
<evidence type="ECO:0000313" key="6">
    <source>
        <dbReference type="Proteomes" id="UP000283895"/>
    </source>
</evidence>
<dbReference type="InterPro" id="IPR012677">
    <property type="entry name" value="Nucleotide-bd_a/b_plait_sf"/>
</dbReference>
<feature type="compositionally biased region" description="Gly residues" evidence="3">
    <location>
        <begin position="93"/>
        <end position="119"/>
    </location>
</feature>
<feature type="compositionally biased region" description="Gly residues" evidence="3">
    <location>
        <begin position="126"/>
        <end position="140"/>
    </location>
</feature>
<dbReference type="EMBL" id="LKEA01000010">
    <property type="protein sequence ID" value="ROW06605.1"/>
    <property type="molecule type" value="Genomic_DNA"/>
</dbReference>
<dbReference type="InterPro" id="IPR035979">
    <property type="entry name" value="RBD_domain_sf"/>
</dbReference>
<dbReference type="PANTHER" id="PTHR48027">
    <property type="entry name" value="HETEROGENEOUS NUCLEAR RIBONUCLEOPROTEIN 87F-RELATED"/>
    <property type="match status" value="1"/>
</dbReference>
<sequence>MSKLFIGGLSWSTDEQSLTEHFEKYGKIETAFVVKDRETGRSRGYGFVQFEETQEEGATAESCADAAIAEMNDSELDGRNIRVDKATAREGGGRGGGFSRGGGRGGFGRGRGGGGGFGGRGDREGGGSYRGGSFSRGGGQYRDSGRRYDGGERSGGERQWRGEREGSSREQPY</sequence>
<proteinExistence type="predicted"/>
<evidence type="ECO:0000256" key="3">
    <source>
        <dbReference type="SAM" id="MobiDB-lite"/>
    </source>
</evidence>
<feature type="compositionally biased region" description="Basic and acidic residues" evidence="3">
    <location>
        <begin position="78"/>
        <end position="92"/>
    </location>
</feature>
<gene>
    <name evidence="5" type="ORF">VMCG_04245</name>
</gene>
<dbReference type="Proteomes" id="UP000283895">
    <property type="component" value="Unassembled WGS sequence"/>
</dbReference>
<evidence type="ECO:0000256" key="1">
    <source>
        <dbReference type="ARBA" id="ARBA00022884"/>
    </source>
</evidence>
<feature type="compositionally biased region" description="Basic and acidic residues" evidence="3">
    <location>
        <begin position="143"/>
        <end position="173"/>
    </location>
</feature>
<dbReference type="GO" id="GO:0003723">
    <property type="term" value="F:RNA binding"/>
    <property type="evidence" value="ECO:0007669"/>
    <property type="project" value="UniProtKB-UniRule"/>
</dbReference>
<name>A0A423WSW6_9PEZI</name>
<reference evidence="5 6" key="1">
    <citation type="submission" date="2015-09" db="EMBL/GenBank/DDBJ databases">
        <title>Host preference determinants of Valsa canker pathogens revealed by comparative genomics.</title>
        <authorList>
            <person name="Yin Z."/>
            <person name="Huang L."/>
        </authorList>
    </citation>
    <scope>NUCLEOTIDE SEQUENCE [LARGE SCALE GENOMIC DNA]</scope>
    <source>
        <strain evidence="5 6">03-1</strain>
    </source>
</reference>
<organism evidence="5 6">
    <name type="scientific">Cytospora schulzeri</name>
    <dbReference type="NCBI Taxonomy" id="448051"/>
    <lineage>
        <taxon>Eukaryota</taxon>
        <taxon>Fungi</taxon>
        <taxon>Dikarya</taxon>
        <taxon>Ascomycota</taxon>
        <taxon>Pezizomycotina</taxon>
        <taxon>Sordariomycetes</taxon>
        <taxon>Sordariomycetidae</taxon>
        <taxon>Diaporthales</taxon>
        <taxon>Cytosporaceae</taxon>
        <taxon>Cytospora</taxon>
    </lineage>
</organism>
<accession>A0A423WSW6</accession>
<dbReference type="AlphaFoldDB" id="A0A423WSW6"/>
<keyword evidence="6" id="KW-1185">Reference proteome</keyword>
<evidence type="ECO:0000313" key="5">
    <source>
        <dbReference type="EMBL" id="ROW06605.1"/>
    </source>
</evidence>